<evidence type="ECO:0000313" key="1">
    <source>
        <dbReference type="EMBL" id="KFB47613.1"/>
    </source>
</evidence>
<sequence>MRYPSVPLGSIGFPNGRTAFNGQRSSSLPAVSVLFAPPKDDDTLERAPIAPMM</sequence>
<dbReference type="EnsemblMetazoa" id="ASIC015585-RA">
    <property type="protein sequence ID" value="ASIC015585-PA"/>
    <property type="gene ID" value="ASIC015585"/>
</dbReference>
<protein>
    <submittedName>
        <fullName evidence="1 2">Uncharacterized protein</fullName>
    </submittedName>
</protein>
<dbReference type="AlphaFoldDB" id="A0A084WBL9"/>
<gene>
    <name evidence="1" type="ORF">ZHAS_00015585</name>
</gene>
<dbReference type="Proteomes" id="UP000030765">
    <property type="component" value="Unassembled WGS sequence"/>
</dbReference>
<dbReference type="EMBL" id="KE525331">
    <property type="protein sequence ID" value="KFB47613.1"/>
    <property type="molecule type" value="Genomic_DNA"/>
</dbReference>
<accession>A0A084WBL9</accession>
<dbReference type="EMBL" id="ATLV01022369">
    <property type="status" value="NOT_ANNOTATED_CDS"/>
    <property type="molecule type" value="Genomic_DNA"/>
</dbReference>
<proteinExistence type="predicted"/>
<dbReference type="VEuPathDB" id="VectorBase:ASIC015585"/>
<evidence type="ECO:0000313" key="2">
    <source>
        <dbReference type="EnsemblMetazoa" id="ASIC015585-PA"/>
    </source>
</evidence>
<evidence type="ECO:0000313" key="3">
    <source>
        <dbReference type="Proteomes" id="UP000030765"/>
    </source>
</evidence>
<reference evidence="1 3" key="1">
    <citation type="journal article" date="2014" name="BMC Genomics">
        <title>Genome sequence of Anopheles sinensis provides insight into genetics basis of mosquito competence for malaria parasites.</title>
        <authorList>
            <person name="Zhou D."/>
            <person name="Zhang D."/>
            <person name="Ding G."/>
            <person name="Shi L."/>
            <person name="Hou Q."/>
            <person name="Ye Y."/>
            <person name="Xu Y."/>
            <person name="Zhou H."/>
            <person name="Xiong C."/>
            <person name="Li S."/>
            <person name="Yu J."/>
            <person name="Hong S."/>
            <person name="Yu X."/>
            <person name="Zou P."/>
            <person name="Chen C."/>
            <person name="Chang X."/>
            <person name="Wang W."/>
            <person name="Lv Y."/>
            <person name="Sun Y."/>
            <person name="Ma L."/>
            <person name="Shen B."/>
            <person name="Zhu C."/>
        </authorList>
    </citation>
    <scope>NUCLEOTIDE SEQUENCE [LARGE SCALE GENOMIC DNA]</scope>
</reference>
<reference evidence="2" key="2">
    <citation type="submission" date="2020-05" db="UniProtKB">
        <authorList>
            <consortium name="EnsemblMetazoa"/>
        </authorList>
    </citation>
    <scope>IDENTIFICATION</scope>
</reference>
<keyword evidence="3" id="KW-1185">Reference proteome</keyword>
<organism evidence="1">
    <name type="scientific">Anopheles sinensis</name>
    <name type="common">Mosquito</name>
    <dbReference type="NCBI Taxonomy" id="74873"/>
    <lineage>
        <taxon>Eukaryota</taxon>
        <taxon>Metazoa</taxon>
        <taxon>Ecdysozoa</taxon>
        <taxon>Arthropoda</taxon>
        <taxon>Hexapoda</taxon>
        <taxon>Insecta</taxon>
        <taxon>Pterygota</taxon>
        <taxon>Neoptera</taxon>
        <taxon>Endopterygota</taxon>
        <taxon>Diptera</taxon>
        <taxon>Nematocera</taxon>
        <taxon>Culicoidea</taxon>
        <taxon>Culicidae</taxon>
        <taxon>Anophelinae</taxon>
        <taxon>Anopheles</taxon>
    </lineage>
</organism>
<name>A0A084WBL9_ANOSI</name>